<dbReference type="InterPro" id="IPR019887">
    <property type="entry name" value="Tscrpt_reg_AsnC/Lrp_C"/>
</dbReference>
<dbReference type="InterPro" id="IPR036388">
    <property type="entry name" value="WH-like_DNA-bd_sf"/>
</dbReference>
<dbReference type="InterPro" id="IPR000485">
    <property type="entry name" value="AsnC-type_HTH_dom"/>
</dbReference>
<sequence>MRQSLDETDQRIAAALIASPRATWRSVATSLGLSERTVVRRAGPLFADGTLRATAERNPIRFPRLVPMALRIRCRPDRIRTVASVLAHRADTLWVDILGGGDEISTLVYLEGTEERNRLLLRDLPATAAVHSWTSHTLLRIFPASLNWGSRLLAEEETERLGVRPFPLSSRPPTELSAADMALIQAVTEDARTDYATLAQRAGTTARTARRRLEALLDDGTIRLVTETDLALLGLSVKTQLWLSVRPSALQAAGERLSREPAVRFTAATTGPANLLVMVTTADLDGLYRFLTDSIGDMEQVTSIETTPVLATAKRTGLIRPGFAKPGRSSR</sequence>
<comment type="caution">
    <text evidence="5">The sequence shown here is derived from an EMBL/GenBank/DDBJ whole genome shotgun (WGS) entry which is preliminary data.</text>
</comment>
<evidence type="ECO:0000313" key="6">
    <source>
        <dbReference type="Proteomes" id="UP001496720"/>
    </source>
</evidence>
<dbReference type="Proteomes" id="UP001496720">
    <property type="component" value="Unassembled WGS sequence"/>
</dbReference>
<keyword evidence="1" id="KW-0805">Transcription regulation</keyword>
<keyword evidence="6" id="KW-1185">Reference proteome</keyword>
<dbReference type="InterPro" id="IPR011008">
    <property type="entry name" value="Dimeric_a/b-barrel"/>
</dbReference>
<dbReference type="Pfam" id="PF13404">
    <property type="entry name" value="HTH_AsnC-type"/>
    <property type="match status" value="1"/>
</dbReference>
<dbReference type="SUPFAM" id="SSF54909">
    <property type="entry name" value="Dimeric alpha+beta barrel"/>
    <property type="match status" value="1"/>
</dbReference>
<evidence type="ECO:0000313" key="5">
    <source>
        <dbReference type="EMBL" id="MER6167593.1"/>
    </source>
</evidence>
<feature type="domain" description="HTH asnC-type" evidence="4">
    <location>
        <begin position="176"/>
        <end position="236"/>
    </location>
</feature>
<evidence type="ECO:0000259" key="4">
    <source>
        <dbReference type="PROSITE" id="PS50956"/>
    </source>
</evidence>
<gene>
    <name evidence="5" type="ORF">ABT188_24110</name>
</gene>
<dbReference type="InterPro" id="IPR036390">
    <property type="entry name" value="WH_DNA-bd_sf"/>
</dbReference>
<dbReference type="Pfam" id="PF13412">
    <property type="entry name" value="HTH_24"/>
    <property type="match status" value="1"/>
</dbReference>
<evidence type="ECO:0000256" key="2">
    <source>
        <dbReference type="ARBA" id="ARBA00023125"/>
    </source>
</evidence>
<dbReference type="PANTHER" id="PTHR30154">
    <property type="entry name" value="LEUCINE-RESPONSIVE REGULATORY PROTEIN"/>
    <property type="match status" value="1"/>
</dbReference>
<accession>A0ABV1T0S8</accession>
<keyword evidence="3" id="KW-0804">Transcription</keyword>
<protein>
    <submittedName>
        <fullName evidence="5">Lrp/AsnC family transcriptional regulator</fullName>
    </submittedName>
</protein>
<dbReference type="PANTHER" id="PTHR30154:SF34">
    <property type="entry name" value="TRANSCRIPTIONAL REGULATOR AZLB"/>
    <property type="match status" value="1"/>
</dbReference>
<keyword evidence="2" id="KW-0238">DNA-binding</keyword>
<dbReference type="SMART" id="SM00344">
    <property type="entry name" value="HTH_ASNC"/>
    <property type="match status" value="1"/>
</dbReference>
<name>A0ABV1T0S8_9ACTN</name>
<proteinExistence type="predicted"/>
<reference evidence="5 6" key="1">
    <citation type="submission" date="2024-06" db="EMBL/GenBank/DDBJ databases">
        <title>The Natural Products Discovery Center: Release of the First 8490 Sequenced Strains for Exploring Actinobacteria Biosynthetic Diversity.</title>
        <authorList>
            <person name="Kalkreuter E."/>
            <person name="Kautsar S.A."/>
            <person name="Yang D."/>
            <person name="Bader C.D."/>
            <person name="Teijaro C.N."/>
            <person name="Fluegel L."/>
            <person name="Davis C.M."/>
            <person name="Simpson J.R."/>
            <person name="Lauterbach L."/>
            <person name="Steele A.D."/>
            <person name="Gui C."/>
            <person name="Meng S."/>
            <person name="Li G."/>
            <person name="Viehrig K."/>
            <person name="Ye F."/>
            <person name="Su P."/>
            <person name="Kiefer A.F."/>
            <person name="Nichols A."/>
            <person name="Cepeda A.J."/>
            <person name="Yan W."/>
            <person name="Fan B."/>
            <person name="Jiang Y."/>
            <person name="Adhikari A."/>
            <person name="Zheng C.-J."/>
            <person name="Schuster L."/>
            <person name="Cowan T.M."/>
            <person name="Smanski M.J."/>
            <person name="Chevrette M.G."/>
            <person name="De Carvalho L.P.S."/>
            <person name="Shen B."/>
        </authorList>
    </citation>
    <scope>NUCLEOTIDE SEQUENCE [LARGE SCALE GENOMIC DNA]</scope>
    <source>
        <strain evidence="5 6">NPDC001615</strain>
    </source>
</reference>
<organism evidence="5 6">
    <name type="scientific">Streptomyces violaceorubidus</name>
    <dbReference type="NCBI Taxonomy" id="284042"/>
    <lineage>
        <taxon>Bacteria</taxon>
        <taxon>Bacillati</taxon>
        <taxon>Actinomycetota</taxon>
        <taxon>Actinomycetes</taxon>
        <taxon>Kitasatosporales</taxon>
        <taxon>Streptomycetaceae</taxon>
        <taxon>Streptomyces</taxon>
    </lineage>
</organism>
<dbReference type="SUPFAM" id="SSF46785">
    <property type="entry name" value="Winged helix' DNA-binding domain"/>
    <property type="match status" value="2"/>
</dbReference>
<dbReference type="EMBL" id="JBEOZY010000028">
    <property type="protein sequence ID" value="MER6167593.1"/>
    <property type="molecule type" value="Genomic_DNA"/>
</dbReference>
<dbReference type="RefSeq" id="WP_352149042.1">
    <property type="nucleotide sequence ID" value="NZ_JBEOZY010000028.1"/>
</dbReference>
<evidence type="ECO:0000256" key="1">
    <source>
        <dbReference type="ARBA" id="ARBA00023015"/>
    </source>
</evidence>
<dbReference type="InterPro" id="IPR019888">
    <property type="entry name" value="Tscrpt_reg_AsnC-like"/>
</dbReference>
<dbReference type="PRINTS" id="PR00033">
    <property type="entry name" value="HTHASNC"/>
</dbReference>
<dbReference type="Pfam" id="PF01037">
    <property type="entry name" value="AsnC_trans_reg"/>
    <property type="match status" value="1"/>
</dbReference>
<dbReference type="PROSITE" id="PS50956">
    <property type="entry name" value="HTH_ASNC_2"/>
    <property type="match status" value="1"/>
</dbReference>
<evidence type="ECO:0000256" key="3">
    <source>
        <dbReference type="ARBA" id="ARBA00023163"/>
    </source>
</evidence>
<dbReference type="Gene3D" id="3.30.70.920">
    <property type="match status" value="1"/>
</dbReference>
<dbReference type="Gene3D" id="1.10.10.10">
    <property type="entry name" value="Winged helix-like DNA-binding domain superfamily/Winged helix DNA-binding domain"/>
    <property type="match status" value="2"/>
</dbReference>